<dbReference type="GO" id="GO:0008380">
    <property type="term" value="P:RNA splicing"/>
    <property type="evidence" value="ECO:0007669"/>
    <property type="project" value="UniProtKB-KW"/>
</dbReference>
<dbReference type="EMBL" id="GDKF01000926">
    <property type="protein sequence ID" value="JAT77696.1"/>
    <property type="molecule type" value="Transcribed_RNA"/>
</dbReference>
<feature type="domain" description="RRM" evidence="4">
    <location>
        <begin position="3"/>
        <end position="75"/>
    </location>
</feature>
<name>A0A1D2AEP8_AUXPR</name>
<dbReference type="PROSITE" id="PS50102">
    <property type="entry name" value="RRM"/>
    <property type="match status" value="2"/>
</dbReference>
<gene>
    <name evidence="5" type="ORF">g.25670</name>
</gene>
<dbReference type="AlphaFoldDB" id="A0A1D2AEP8"/>
<dbReference type="InterPro" id="IPR050907">
    <property type="entry name" value="SRSF"/>
</dbReference>
<dbReference type="SUPFAM" id="SSF54928">
    <property type="entry name" value="RNA-binding domain, RBD"/>
    <property type="match status" value="2"/>
</dbReference>
<evidence type="ECO:0000256" key="3">
    <source>
        <dbReference type="SAM" id="MobiDB-lite"/>
    </source>
</evidence>
<accession>A0A1D2AEP8</accession>
<evidence type="ECO:0000256" key="1">
    <source>
        <dbReference type="ARBA" id="ARBA00023187"/>
    </source>
</evidence>
<feature type="region of interest" description="Disordered" evidence="3">
    <location>
        <begin position="168"/>
        <end position="285"/>
    </location>
</feature>
<evidence type="ECO:0000256" key="2">
    <source>
        <dbReference type="PROSITE-ProRule" id="PRU00176"/>
    </source>
</evidence>
<dbReference type="GO" id="GO:0003723">
    <property type="term" value="F:RNA binding"/>
    <property type="evidence" value="ECO:0007669"/>
    <property type="project" value="UniProtKB-UniRule"/>
</dbReference>
<dbReference type="Gene3D" id="3.30.70.330">
    <property type="match status" value="2"/>
</dbReference>
<feature type="compositionally biased region" description="Low complexity" evidence="3">
    <location>
        <begin position="222"/>
        <end position="242"/>
    </location>
</feature>
<dbReference type="PANTHER" id="PTHR23147">
    <property type="entry name" value="SERINE/ARGININE RICH SPLICING FACTOR"/>
    <property type="match status" value="1"/>
</dbReference>
<evidence type="ECO:0000313" key="5">
    <source>
        <dbReference type="EMBL" id="JAT77696.1"/>
    </source>
</evidence>
<dbReference type="SMART" id="SM00360">
    <property type="entry name" value="RRM"/>
    <property type="match status" value="2"/>
</dbReference>
<feature type="compositionally biased region" description="Basic and acidic residues" evidence="3">
    <location>
        <begin position="179"/>
        <end position="199"/>
    </location>
</feature>
<proteinExistence type="predicted"/>
<keyword evidence="1" id="KW-0508">mRNA splicing</keyword>
<dbReference type="Pfam" id="PF00076">
    <property type="entry name" value="RRM_1"/>
    <property type="match status" value="2"/>
</dbReference>
<dbReference type="InterPro" id="IPR000504">
    <property type="entry name" value="RRM_dom"/>
</dbReference>
<feature type="compositionally biased region" description="Basic residues" evidence="3">
    <location>
        <begin position="255"/>
        <end position="271"/>
    </location>
</feature>
<feature type="compositionally biased region" description="Basic residues" evidence="3">
    <location>
        <begin position="200"/>
        <end position="221"/>
    </location>
</feature>
<protein>
    <recommendedName>
        <fullName evidence="4">RRM domain-containing protein</fullName>
    </recommendedName>
</protein>
<dbReference type="InterPro" id="IPR012677">
    <property type="entry name" value="Nucleotide-bd_a/b_plait_sf"/>
</dbReference>
<dbReference type="InterPro" id="IPR035979">
    <property type="entry name" value="RBD_domain_sf"/>
</dbReference>
<keyword evidence="2" id="KW-0694">RNA-binding</keyword>
<sequence>MAPPVYCGNYEYDASERDLERLFDRYGRVERVEFKSGFCFVHYEDIRDAEDAIKDLDGREWGRMRRRLRAEFSKTDVNVKVREERRREAAIPNTTLFVAGFDPRTIRTRDLERAFEPFGRVKRCQIKKSFCFVEFYDLEDAKEACKKVHGTRILGRDITVEFCVKDSSAGRSFSPAGGRDSRDRAPYGEDRRGRDPSRDRRPRPRSRSRSRSRSAGRRGRASPRYSRSRSPAPARRARSPLPARREDRSPAGRAARSRSRSPLRGRSRSPVRRKDASRSRSPSPL</sequence>
<evidence type="ECO:0000259" key="4">
    <source>
        <dbReference type="PROSITE" id="PS50102"/>
    </source>
</evidence>
<feature type="domain" description="RRM" evidence="4">
    <location>
        <begin position="94"/>
        <end position="165"/>
    </location>
</feature>
<organism evidence="5">
    <name type="scientific">Auxenochlorella protothecoides</name>
    <name type="common">Green microalga</name>
    <name type="synonym">Chlorella protothecoides</name>
    <dbReference type="NCBI Taxonomy" id="3075"/>
    <lineage>
        <taxon>Eukaryota</taxon>
        <taxon>Viridiplantae</taxon>
        <taxon>Chlorophyta</taxon>
        <taxon>core chlorophytes</taxon>
        <taxon>Trebouxiophyceae</taxon>
        <taxon>Chlorellales</taxon>
        <taxon>Chlorellaceae</taxon>
        <taxon>Auxenochlorella</taxon>
    </lineage>
</organism>
<keyword evidence="1" id="KW-0507">mRNA processing</keyword>
<reference evidence="5" key="1">
    <citation type="submission" date="2015-08" db="EMBL/GenBank/DDBJ databases">
        <authorList>
            <person name="Babu N.S."/>
            <person name="Beckwith C.J."/>
            <person name="Beseler K.G."/>
            <person name="Brison A."/>
            <person name="Carone J.V."/>
            <person name="Caskin T.P."/>
            <person name="Diamond M."/>
            <person name="Durham M.E."/>
            <person name="Foxe J.M."/>
            <person name="Go M."/>
            <person name="Henderson B.A."/>
            <person name="Jones I.B."/>
            <person name="McGettigan J.A."/>
            <person name="Micheletti S.J."/>
            <person name="Nasrallah M.E."/>
            <person name="Ortiz D."/>
            <person name="Piller C.R."/>
            <person name="Privatt S.R."/>
            <person name="Schneider S.L."/>
            <person name="Sharp S."/>
            <person name="Smith T.C."/>
            <person name="Stanton J.D."/>
            <person name="Ullery H.E."/>
            <person name="Wilson R.J."/>
            <person name="Serrano M.G."/>
            <person name="Buck G."/>
            <person name="Lee V."/>
            <person name="Wang Y."/>
            <person name="Carvalho R."/>
            <person name="Voegtly L."/>
            <person name="Shi R."/>
            <person name="Duckworth R."/>
            <person name="Johnson A."/>
            <person name="Loviza R."/>
            <person name="Walstead R."/>
            <person name="Shah Z."/>
            <person name="Kiflezghi M."/>
            <person name="Wade K."/>
            <person name="Ball S.L."/>
            <person name="Bradley K.W."/>
            <person name="Asai D.J."/>
            <person name="Bowman C.A."/>
            <person name="Russell D.A."/>
            <person name="Pope W.H."/>
            <person name="Jacobs-Sera D."/>
            <person name="Hendrix R.W."/>
            <person name="Hatfull G.F."/>
        </authorList>
    </citation>
    <scope>NUCLEOTIDE SEQUENCE</scope>
</reference>